<keyword evidence="1" id="KW-0472">Membrane</keyword>
<dbReference type="Pfam" id="PF04402">
    <property type="entry name" value="SIMPL"/>
    <property type="match status" value="1"/>
</dbReference>
<accession>A0A2N2E9G1</accession>
<protein>
    <recommendedName>
        <fullName evidence="4">SIMPL domain-containing protein</fullName>
    </recommendedName>
</protein>
<organism evidence="2 3">
    <name type="scientific">Candidatus Falkowbacteria bacterium HGW-Falkowbacteria-1</name>
    <dbReference type="NCBI Taxonomy" id="2013768"/>
    <lineage>
        <taxon>Bacteria</taxon>
        <taxon>Candidatus Falkowiibacteriota</taxon>
    </lineage>
</organism>
<evidence type="ECO:0000313" key="3">
    <source>
        <dbReference type="Proteomes" id="UP000233517"/>
    </source>
</evidence>
<gene>
    <name evidence="2" type="ORF">CVU82_02015</name>
</gene>
<keyword evidence="1" id="KW-0812">Transmembrane</keyword>
<sequence length="259" mass="28380">MEEKKNSKDCSCHQNKSFKLVIALVLILALSGVAVISILRDRIVNPIQNQVSVNGQGRVSYEPNIANITIGVQVDKVEQPEEALGTLNGKVNKIIASLNVLGVDSKDIKNQNYSLYPFYDYVEGVNKMTGYNANQQIVVKVYDVDKSFNKVNQIISEATKAGANQIIGVNFESSEIEKIKQDARLLAIKDAKNKAQSLSESVGVSLGDIVGWWENVTNPYPYYDYSYGGMGGGGNPSVNSGSYEVLVDVSINYKIEKSK</sequence>
<dbReference type="InterPro" id="IPR052022">
    <property type="entry name" value="26kDa_periplasmic_antigen"/>
</dbReference>
<dbReference type="Gene3D" id="3.30.110.170">
    <property type="entry name" value="Protein of unknown function (DUF541), domain 1"/>
    <property type="match status" value="1"/>
</dbReference>
<dbReference type="PANTHER" id="PTHR34387:SF2">
    <property type="entry name" value="SLR1258 PROTEIN"/>
    <property type="match status" value="1"/>
</dbReference>
<evidence type="ECO:0008006" key="4">
    <source>
        <dbReference type="Google" id="ProtNLM"/>
    </source>
</evidence>
<comment type="caution">
    <text evidence="2">The sequence shown here is derived from an EMBL/GenBank/DDBJ whole genome shotgun (WGS) entry which is preliminary data.</text>
</comment>
<dbReference type="PANTHER" id="PTHR34387">
    <property type="entry name" value="SLR1258 PROTEIN"/>
    <property type="match status" value="1"/>
</dbReference>
<proteinExistence type="predicted"/>
<name>A0A2N2E9G1_9BACT</name>
<feature type="transmembrane region" description="Helical" evidence="1">
    <location>
        <begin position="20"/>
        <end position="39"/>
    </location>
</feature>
<keyword evidence="1" id="KW-1133">Transmembrane helix</keyword>
<evidence type="ECO:0000256" key="1">
    <source>
        <dbReference type="SAM" id="Phobius"/>
    </source>
</evidence>
<evidence type="ECO:0000313" key="2">
    <source>
        <dbReference type="EMBL" id="PKM91351.1"/>
    </source>
</evidence>
<reference evidence="2 3" key="1">
    <citation type="journal article" date="2017" name="ISME J.">
        <title>Potential for microbial H2 and metal transformations associated with novel bacteria and archaea in deep terrestrial subsurface sediments.</title>
        <authorList>
            <person name="Hernsdorf A.W."/>
            <person name="Amano Y."/>
            <person name="Miyakawa K."/>
            <person name="Ise K."/>
            <person name="Suzuki Y."/>
            <person name="Anantharaman K."/>
            <person name="Probst A."/>
            <person name="Burstein D."/>
            <person name="Thomas B.C."/>
            <person name="Banfield J.F."/>
        </authorList>
    </citation>
    <scope>NUCLEOTIDE SEQUENCE [LARGE SCALE GENOMIC DNA]</scope>
    <source>
        <strain evidence="2">HGW-Falkowbacteria-1</strain>
    </source>
</reference>
<dbReference type="InterPro" id="IPR007497">
    <property type="entry name" value="SIMPL/DUF541"/>
</dbReference>
<dbReference type="Proteomes" id="UP000233517">
    <property type="component" value="Unassembled WGS sequence"/>
</dbReference>
<dbReference type="GO" id="GO:0006974">
    <property type="term" value="P:DNA damage response"/>
    <property type="evidence" value="ECO:0007669"/>
    <property type="project" value="TreeGrafter"/>
</dbReference>
<dbReference type="AlphaFoldDB" id="A0A2N2E9G1"/>
<dbReference type="EMBL" id="PHAI01000002">
    <property type="protein sequence ID" value="PKM91351.1"/>
    <property type="molecule type" value="Genomic_DNA"/>
</dbReference>
<dbReference type="Gene3D" id="3.30.70.2970">
    <property type="entry name" value="Protein of unknown function (DUF541), domain 2"/>
    <property type="match status" value="1"/>
</dbReference>